<evidence type="ECO:0000313" key="2">
    <source>
        <dbReference type="Proteomes" id="UP000694541"/>
    </source>
</evidence>
<dbReference type="AlphaFoldDB" id="A0A8B9M412"/>
<accession>A0A8B9M412</accession>
<name>A0A8B9M412_9AVES</name>
<reference evidence="1" key="2">
    <citation type="submission" date="2025-09" db="UniProtKB">
        <authorList>
            <consortium name="Ensembl"/>
        </authorList>
    </citation>
    <scope>IDENTIFICATION</scope>
</reference>
<protein>
    <submittedName>
        <fullName evidence="1">Uncharacterized protein</fullName>
    </submittedName>
</protein>
<dbReference type="Ensembl" id="ENSANIT00000002005.1">
    <property type="protein sequence ID" value="ENSANIP00000001947.1"/>
    <property type="gene ID" value="ENSANIG00000001388.1"/>
</dbReference>
<proteinExistence type="predicted"/>
<sequence>SGTKMSGLSVLAKFSVSLCSLPLYVFKITSVQLFHCYEQTHCRILAIFLVMLTLNFTGCL</sequence>
<dbReference type="Proteomes" id="UP000694541">
    <property type="component" value="Unplaced"/>
</dbReference>
<keyword evidence="2" id="KW-1185">Reference proteome</keyword>
<reference evidence="1" key="1">
    <citation type="submission" date="2025-08" db="UniProtKB">
        <authorList>
            <consortium name="Ensembl"/>
        </authorList>
    </citation>
    <scope>IDENTIFICATION</scope>
</reference>
<evidence type="ECO:0000313" key="1">
    <source>
        <dbReference type="Ensembl" id="ENSANIP00000001947.1"/>
    </source>
</evidence>
<organism evidence="1 2">
    <name type="scientific">Accipiter nisus</name>
    <name type="common">Eurasian sparrowhawk</name>
    <dbReference type="NCBI Taxonomy" id="211598"/>
    <lineage>
        <taxon>Eukaryota</taxon>
        <taxon>Metazoa</taxon>
        <taxon>Chordata</taxon>
        <taxon>Craniata</taxon>
        <taxon>Vertebrata</taxon>
        <taxon>Euteleostomi</taxon>
        <taxon>Archelosauria</taxon>
        <taxon>Archosauria</taxon>
        <taxon>Dinosauria</taxon>
        <taxon>Saurischia</taxon>
        <taxon>Theropoda</taxon>
        <taxon>Coelurosauria</taxon>
        <taxon>Aves</taxon>
        <taxon>Neognathae</taxon>
        <taxon>Neoaves</taxon>
        <taxon>Telluraves</taxon>
        <taxon>Accipitrimorphae</taxon>
        <taxon>Accipitriformes</taxon>
        <taxon>Accipitridae</taxon>
        <taxon>Accipitrinae</taxon>
        <taxon>Accipiter</taxon>
    </lineage>
</organism>